<dbReference type="RefSeq" id="WP_340328940.1">
    <property type="nucleotide sequence ID" value="NZ_JAZHOF010000003.1"/>
</dbReference>
<dbReference type="Proteomes" id="UP001378188">
    <property type="component" value="Unassembled WGS sequence"/>
</dbReference>
<comment type="caution">
    <text evidence="1">The sequence shown here is derived from an EMBL/GenBank/DDBJ whole genome shotgun (WGS) entry which is preliminary data.</text>
</comment>
<dbReference type="AlphaFoldDB" id="A0AAW9RLV6"/>
<dbReference type="EMBL" id="JAZHOF010000003">
    <property type="protein sequence ID" value="MEJ8571237.1"/>
    <property type="molecule type" value="Genomic_DNA"/>
</dbReference>
<proteinExistence type="predicted"/>
<accession>A0AAW9RLV6</accession>
<name>A0AAW9RLV6_9HYPH</name>
<evidence type="ECO:0000313" key="1">
    <source>
        <dbReference type="EMBL" id="MEJ8571237.1"/>
    </source>
</evidence>
<keyword evidence="2" id="KW-1185">Reference proteome</keyword>
<reference evidence="1 2" key="1">
    <citation type="submission" date="2024-02" db="EMBL/GenBank/DDBJ databases">
        <title>Genome analysis and characterization of Microbaculum marinisediminis sp. nov., isolated from marine sediment.</title>
        <authorList>
            <person name="Du Z.-J."/>
            <person name="Ye Y.-Q."/>
            <person name="Zhang Z.-R."/>
            <person name="Yuan S.-M."/>
            <person name="Zhang X.-Y."/>
        </authorList>
    </citation>
    <scope>NUCLEOTIDE SEQUENCE [LARGE SCALE GENOMIC DNA]</scope>
    <source>
        <strain evidence="1 2">SDUM1044001</strain>
    </source>
</reference>
<evidence type="ECO:0000313" key="2">
    <source>
        <dbReference type="Proteomes" id="UP001378188"/>
    </source>
</evidence>
<protein>
    <submittedName>
        <fullName evidence="1">Uncharacterized protein</fullName>
    </submittedName>
</protein>
<gene>
    <name evidence="1" type="ORF">V3328_07115</name>
</gene>
<sequence>MGNADNVVSLRPSANDNRARSYSDVAHSYEIGLHCDAEGRLLFATYPKADTAAAVRGMATDLESAARMLRDQAAHLDPDPEQDITVEIVITRSGTVGVAYDADGFETADRMTWLKDRLREAFRKITAP</sequence>
<organism evidence="1 2">
    <name type="scientific">Microbaculum marinum</name>
    <dbReference type="NCBI Taxonomy" id="1764581"/>
    <lineage>
        <taxon>Bacteria</taxon>
        <taxon>Pseudomonadati</taxon>
        <taxon>Pseudomonadota</taxon>
        <taxon>Alphaproteobacteria</taxon>
        <taxon>Hyphomicrobiales</taxon>
        <taxon>Tepidamorphaceae</taxon>
        <taxon>Microbaculum</taxon>
    </lineage>
</organism>